<feature type="domain" description="Dynein heavy chain tail" evidence="2">
    <location>
        <begin position="489"/>
        <end position="728"/>
    </location>
</feature>
<dbReference type="Proteomes" id="UP000265618">
    <property type="component" value="Unassembled WGS sequence"/>
</dbReference>
<accession>A0A9K3CR62</accession>
<evidence type="ECO:0000313" key="3">
    <source>
        <dbReference type="EMBL" id="GIQ81111.1"/>
    </source>
</evidence>
<proteinExistence type="predicted"/>
<feature type="compositionally biased region" description="Basic and acidic residues" evidence="1">
    <location>
        <begin position="244"/>
        <end position="258"/>
    </location>
</feature>
<evidence type="ECO:0000256" key="1">
    <source>
        <dbReference type="SAM" id="MobiDB-lite"/>
    </source>
</evidence>
<evidence type="ECO:0000313" key="4">
    <source>
        <dbReference type="Proteomes" id="UP000265618"/>
    </source>
</evidence>
<organism evidence="3 4">
    <name type="scientific">Kipferlia bialata</name>
    <dbReference type="NCBI Taxonomy" id="797122"/>
    <lineage>
        <taxon>Eukaryota</taxon>
        <taxon>Metamonada</taxon>
        <taxon>Carpediemonas-like organisms</taxon>
        <taxon>Kipferlia</taxon>
    </lineage>
</organism>
<reference evidence="3 4" key="1">
    <citation type="journal article" date="2018" name="PLoS ONE">
        <title>The draft genome of Kipferlia bialata reveals reductive genome evolution in fornicate parasites.</title>
        <authorList>
            <person name="Tanifuji G."/>
            <person name="Takabayashi S."/>
            <person name="Kume K."/>
            <person name="Takagi M."/>
            <person name="Nakayama T."/>
            <person name="Kamikawa R."/>
            <person name="Inagaki Y."/>
            <person name="Hashimoto T."/>
        </authorList>
    </citation>
    <scope>NUCLEOTIDE SEQUENCE [LARGE SCALE GENOMIC DNA]</scope>
    <source>
        <strain evidence="3">NY0173</strain>
    </source>
</reference>
<feature type="compositionally biased region" description="Basic and acidic residues" evidence="1">
    <location>
        <begin position="404"/>
        <end position="438"/>
    </location>
</feature>
<feature type="compositionally biased region" description="Basic and acidic residues" evidence="1">
    <location>
        <begin position="266"/>
        <end position="285"/>
    </location>
</feature>
<sequence>MLLVFDDFLSTETRCIFVLYETHAQRARFSRFPPANLEAPLVYVVKPTSVAVDSAEYASSIFVGSVSPSALVSISTSVRHIFWSLIISPDTFTTNTGAVTAGTFRRFLAALDISLGQALGSAVLAMPPSDLVDDISIARYSRKRDKARSEQREREREREGETRKGADLDQDTVSQKGFVLHAPVNASTAQKATIKARVKFVEELVSVWSYQVRVLLRSEYSAGAVSPMGNVYSLLVPGSKGHGSMKERVRERVAEGQRRAPTASAAEREKERERERERAAEAERERDDDEEPKSKTDQFYARLAKHDAPKSLRGGLHQRSSTTSVVIEGKVVEAAYSVSFHKVTEQAGHSVPLSETLQSKDPQTPTHLHEAAAELLRLLGCTPTETVSESAWVSGNLRPSSAMHDGERDRGRDKAREREAEGYGDRAQEGVTRGNDKDLTSSVISVGEREREAVARPSTQDIPHLQRDAFKHPCASLSTKYTALLLESATTMQLFRYWVQRYRALRAVSDQLSSSQFRVILRAVETARSSLSSTVARIVRDVTKAKEEADQMVHAVSFLLPYIARIHNAALDNYWDRHLLPTSVDEIRDRESWFTLCDTPTLGALAHALGLIWRHGHSVGTGGHYVSMLSAVSCDLLFAARQFIGPDDALFNDPLSYGKRVRHALGILSAYKSAFLGMRLRLTSQTGKNWNVSDAAVFSALDPFIQRCVDVYELCDTLINFTPIADLAGDHTDLVPVRVPIAAEQLVGIFHRLRPPSEETDAGILSYAFLTIYIPDKLGLGRDSKGRVDVSRLSLMDTAIPSPLCSRSNVSLRDRGIASKRQFILSVCFDDIFHDITRAITIQENIVVSVMHQSLSQTLPTDDPPTLPTVFLSRLLLVRPLLNRDSVKQAFAGLITTALTPYFALMTRTGSMLKAVLSDCALDPSHHQGQGQGHGSVCTAGQDGAQTSEAADLDKVDGAVQPSSLSTPSMQALPEELRSVLHLHASEPPLTRAILSIEALMGFICGPLLLLIQIGEPLAEIPAAVEAKNRALLLYTQMVAERASVMRRWGW</sequence>
<gene>
    <name evidence="3" type="ORF">KIPB_002019</name>
</gene>
<dbReference type="Pfam" id="PF08385">
    <property type="entry name" value="DHC_N1"/>
    <property type="match status" value="1"/>
</dbReference>
<dbReference type="AlphaFoldDB" id="A0A9K3CR62"/>
<feature type="region of interest" description="Disordered" evidence="1">
    <location>
        <begin position="143"/>
        <end position="168"/>
    </location>
</feature>
<feature type="region of interest" description="Disordered" evidence="1">
    <location>
        <begin position="389"/>
        <end position="438"/>
    </location>
</feature>
<feature type="region of interest" description="Disordered" evidence="1">
    <location>
        <begin position="238"/>
        <end position="300"/>
    </location>
</feature>
<dbReference type="EMBL" id="BDIP01000309">
    <property type="protein sequence ID" value="GIQ81111.1"/>
    <property type="molecule type" value="Genomic_DNA"/>
</dbReference>
<dbReference type="OrthoDB" id="424310at2759"/>
<evidence type="ECO:0000259" key="2">
    <source>
        <dbReference type="Pfam" id="PF08385"/>
    </source>
</evidence>
<dbReference type="InterPro" id="IPR013594">
    <property type="entry name" value="Dynein_heavy_tail"/>
</dbReference>
<comment type="caution">
    <text evidence="3">The sequence shown here is derived from an EMBL/GenBank/DDBJ whole genome shotgun (WGS) entry which is preliminary data.</text>
</comment>
<keyword evidence="4" id="KW-1185">Reference proteome</keyword>
<feature type="compositionally biased region" description="Basic and acidic residues" evidence="1">
    <location>
        <begin position="147"/>
        <end position="167"/>
    </location>
</feature>
<protein>
    <submittedName>
        <fullName evidence="3">Dynein heavy chain</fullName>
    </submittedName>
</protein>
<feature type="compositionally biased region" description="Polar residues" evidence="1">
    <location>
        <begin position="389"/>
        <end position="399"/>
    </location>
</feature>
<name>A0A9K3CR62_9EUKA</name>